<comment type="caution">
    <text evidence="4">The sequence shown here is derived from an EMBL/GenBank/DDBJ whole genome shotgun (WGS) entry which is preliminary data.</text>
</comment>
<keyword evidence="2" id="KW-0472">Membrane</keyword>
<feature type="transmembrane region" description="Helical" evidence="2">
    <location>
        <begin position="209"/>
        <end position="228"/>
    </location>
</feature>
<organism evidence="4 5">
    <name type="scientific">Pectinatus brassicae</name>
    <dbReference type="NCBI Taxonomy" id="862415"/>
    <lineage>
        <taxon>Bacteria</taxon>
        <taxon>Bacillati</taxon>
        <taxon>Bacillota</taxon>
        <taxon>Negativicutes</taxon>
        <taxon>Selenomonadales</taxon>
        <taxon>Selenomonadaceae</taxon>
        <taxon>Pectinatus</taxon>
    </lineage>
</organism>
<dbReference type="RefSeq" id="WP_183860994.1">
    <property type="nucleotide sequence ID" value="NZ_JACHFH010000014.1"/>
</dbReference>
<name>A0A840UPV9_9FIRM</name>
<feature type="domain" description="EamA" evidence="3">
    <location>
        <begin position="148"/>
        <end position="282"/>
    </location>
</feature>
<dbReference type="InterPro" id="IPR000620">
    <property type="entry name" value="EamA_dom"/>
</dbReference>
<feature type="transmembrane region" description="Helical" evidence="2">
    <location>
        <begin position="120"/>
        <end position="139"/>
    </location>
</feature>
<comment type="similarity">
    <text evidence="1">Belongs to the EamA transporter family.</text>
</comment>
<dbReference type="AlphaFoldDB" id="A0A840UPV9"/>
<gene>
    <name evidence="4" type="ORF">HNR32_001380</name>
</gene>
<evidence type="ECO:0000256" key="2">
    <source>
        <dbReference type="SAM" id="Phobius"/>
    </source>
</evidence>
<dbReference type="EMBL" id="JACHFH010000014">
    <property type="protein sequence ID" value="MBB5336232.1"/>
    <property type="molecule type" value="Genomic_DNA"/>
</dbReference>
<proteinExistence type="inferred from homology"/>
<keyword evidence="2" id="KW-0812">Transmembrane</keyword>
<feature type="transmembrane region" description="Helical" evidence="2">
    <location>
        <begin position="39"/>
        <end position="57"/>
    </location>
</feature>
<evidence type="ECO:0000313" key="5">
    <source>
        <dbReference type="Proteomes" id="UP000559117"/>
    </source>
</evidence>
<evidence type="ECO:0000259" key="3">
    <source>
        <dbReference type="Pfam" id="PF00892"/>
    </source>
</evidence>
<protein>
    <submittedName>
        <fullName evidence="4">Drug/metabolite transporter (DMT)-like permease</fullName>
    </submittedName>
</protein>
<sequence>MNSRHYPLSVFLGGCCYGILSTFVKLAYTAGFTVQQVTISQYLFGFILIWCFYLLTAKHALNIKQISKLLLTGTPFGLTGIFYYQSLQTLNASLAIIFLFQFVWIGSVFDYLFNKHLPSLQKILSIIILLLGSMFAANISSPQNISMAGSIWGLLAAFSYTIFSFLSSSIKKNAPPLLKSALIATGGLITISIIYPPTIVIDSTLLLQIAPYGFLLGFFGVALPPFLFSIGMPHVGIGFGSLLTASELPIAIIMSMSVLGETVYLSQIWGIVLILLAIILYNLKFNKLLSFFLHTKSQ</sequence>
<dbReference type="InterPro" id="IPR037185">
    <property type="entry name" value="EmrE-like"/>
</dbReference>
<reference evidence="4 5" key="1">
    <citation type="submission" date="2020-08" db="EMBL/GenBank/DDBJ databases">
        <title>Genomic Encyclopedia of Type Strains, Phase IV (KMG-IV): sequencing the most valuable type-strain genomes for metagenomic binning, comparative biology and taxonomic classification.</title>
        <authorList>
            <person name="Goeker M."/>
        </authorList>
    </citation>
    <scope>NUCLEOTIDE SEQUENCE [LARGE SCALE GENOMIC DNA]</scope>
    <source>
        <strain evidence="4 5">DSM 24661</strain>
    </source>
</reference>
<keyword evidence="2" id="KW-1133">Transmembrane helix</keyword>
<accession>A0A840UPV9</accession>
<feature type="transmembrane region" description="Helical" evidence="2">
    <location>
        <begin position="177"/>
        <end position="197"/>
    </location>
</feature>
<feature type="transmembrane region" description="Helical" evidence="2">
    <location>
        <begin position="235"/>
        <end position="258"/>
    </location>
</feature>
<dbReference type="SUPFAM" id="SSF103481">
    <property type="entry name" value="Multidrug resistance efflux transporter EmrE"/>
    <property type="match status" value="1"/>
</dbReference>
<feature type="transmembrane region" description="Helical" evidence="2">
    <location>
        <begin position="264"/>
        <end position="283"/>
    </location>
</feature>
<keyword evidence="5" id="KW-1185">Reference proteome</keyword>
<dbReference type="PROSITE" id="PS51257">
    <property type="entry name" value="PROKAR_LIPOPROTEIN"/>
    <property type="match status" value="1"/>
</dbReference>
<dbReference type="GO" id="GO:0016020">
    <property type="term" value="C:membrane"/>
    <property type="evidence" value="ECO:0007669"/>
    <property type="project" value="InterPro"/>
</dbReference>
<dbReference type="Proteomes" id="UP000559117">
    <property type="component" value="Unassembled WGS sequence"/>
</dbReference>
<dbReference type="Pfam" id="PF00892">
    <property type="entry name" value="EamA"/>
    <property type="match status" value="2"/>
</dbReference>
<feature type="transmembrane region" description="Helical" evidence="2">
    <location>
        <begin position="69"/>
        <end position="86"/>
    </location>
</feature>
<feature type="transmembrane region" description="Helical" evidence="2">
    <location>
        <begin position="92"/>
        <end position="113"/>
    </location>
</feature>
<feature type="domain" description="EamA" evidence="3">
    <location>
        <begin position="8"/>
        <end position="135"/>
    </location>
</feature>
<feature type="transmembrane region" description="Helical" evidence="2">
    <location>
        <begin position="145"/>
        <end position="165"/>
    </location>
</feature>
<evidence type="ECO:0000313" key="4">
    <source>
        <dbReference type="EMBL" id="MBB5336232.1"/>
    </source>
</evidence>
<evidence type="ECO:0000256" key="1">
    <source>
        <dbReference type="ARBA" id="ARBA00007362"/>
    </source>
</evidence>